<dbReference type="Gene3D" id="3.30.420.40">
    <property type="match status" value="2"/>
</dbReference>
<dbReference type="AlphaFoldDB" id="A0A6A8DC92"/>
<dbReference type="Pfam" id="PF00480">
    <property type="entry name" value="ROK"/>
    <property type="match status" value="1"/>
</dbReference>
<reference evidence="2" key="1">
    <citation type="submission" date="2019-11" db="EMBL/GenBank/DDBJ databases">
        <authorList>
            <person name="Li J."/>
        </authorList>
    </citation>
    <scope>NUCLEOTIDE SEQUENCE</scope>
    <source>
        <strain evidence="2">B6B</strain>
    </source>
</reference>
<keyword evidence="3" id="KW-1185">Reference proteome</keyword>
<protein>
    <submittedName>
        <fullName evidence="2">ROK family protein</fullName>
    </submittedName>
</protein>
<dbReference type="InterPro" id="IPR000600">
    <property type="entry name" value="ROK"/>
</dbReference>
<name>A0A6A8DC92_9BACI</name>
<dbReference type="SUPFAM" id="SSF53067">
    <property type="entry name" value="Actin-like ATPase domain"/>
    <property type="match status" value="1"/>
</dbReference>
<evidence type="ECO:0000256" key="1">
    <source>
        <dbReference type="ARBA" id="ARBA00006479"/>
    </source>
</evidence>
<organism evidence="2 3">
    <name type="scientific">Aquibacillus halophilus</name>
    <dbReference type="NCBI Taxonomy" id="930132"/>
    <lineage>
        <taxon>Bacteria</taxon>
        <taxon>Bacillati</taxon>
        <taxon>Bacillota</taxon>
        <taxon>Bacilli</taxon>
        <taxon>Bacillales</taxon>
        <taxon>Bacillaceae</taxon>
        <taxon>Aquibacillus</taxon>
    </lineage>
</organism>
<dbReference type="OrthoDB" id="9795247at2"/>
<proteinExistence type="inferred from homology"/>
<evidence type="ECO:0000313" key="2">
    <source>
        <dbReference type="EMBL" id="MRH43303.1"/>
    </source>
</evidence>
<evidence type="ECO:0000313" key="3">
    <source>
        <dbReference type="Proteomes" id="UP000799092"/>
    </source>
</evidence>
<sequence>MKYALGIDVGGTKIASAIINADGRIVDKIQVASKPENENSMFQQVTLSIDRLMEKSNLTINQLEGIGVGLPGKVDVENGLAVFQNNLPWRNFPIVEKLSEYTKVSNIKLDNDVYMACFAEWQAHDPKEKEVFVYITVSTGIACSIIHNGEFIRGSGFAGELGLFPVQTSIKGTEMERLEFLSSGSAIQKRINNKLETRQIFDKYHHGDNDTIKMVDTAIHSLAHGLYSICCLLDPHKVVFGGSVMNYQPFVVEKLKEYLQDYLTLEQEDFVNRIYLSKHRGDAGVLGAGMKVLDL</sequence>
<comment type="similarity">
    <text evidence="1">Belongs to the ROK (NagC/XylR) family.</text>
</comment>
<accession>A0A6A8DC92</accession>
<dbReference type="PANTHER" id="PTHR18964:SF149">
    <property type="entry name" value="BIFUNCTIONAL UDP-N-ACETYLGLUCOSAMINE 2-EPIMERASE_N-ACETYLMANNOSAMINE KINASE"/>
    <property type="match status" value="1"/>
</dbReference>
<comment type="caution">
    <text evidence="2">The sequence shown here is derived from an EMBL/GenBank/DDBJ whole genome shotgun (WGS) entry which is preliminary data.</text>
</comment>
<dbReference type="InterPro" id="IPR043129">
    <property type="entry name" value="ATPase_NBD"/>
</dbReference>
<dbReference type="PANTHER" id="PTHR18964">
    <property type="entry name" value="ROK (REPRESSOR, ORF, KINASE) FAMILY"/>
    <property type="match status" value="1"/>
</dbReference>
<dbReference type="EMBL" id="WJNG01000008">
    <property type="protein sequence ID" value="MRH43303.1"/>
    <property type="molecule type" value="Genomic_DNA"/>
</dbReference>
<dbReference type="Proteomes" id="UP000799092">
    <property type="component" value="Unassembled WGS sequence"/>
</dbReference>
<gene>
    <name evidence="2" type="ORF">GH741_11490</name>
</gene>
<dbReference type="RefSeq" id="WP_153736935.1">
    <property type="nucleotide sequence ID" value="NZ_WJNG01000008.1"/>
</dbReference>